<proteinExistence type="predicted"/>
<sequence length="63" mass="6606">MISSSASSSSQTCSHSSSPSPISSMPVSTHSTTHGQESWVNQNAPQCCHCGWRGAHSPSCPFK</sequence>
<dbReference type="AlphaFoldDB" id="A0A067Q7F1"/>
<dbReference type="OrthoDB" id="2919358at2759"/>
<name>A0A067Q7F1_9AGAM</name>
<evidence type="ECO:0000313" key="3">
    <source>
        <dbReference type="Proteomes" id="UP000027265"/>
    </source>
</evidence>
<gene>
    <name evidence="2" type="ORF">JAAARDRAFT_119996</name>
</gene>
<accession>A0A067Q7F1</accession>
<evidence type="ECO:0000313" key="2">
    <source>
        <dbReference type="EMBL" id="KDQ62904.1"/>
    </source>
</evidence>
<feature type="compositionally biased region" description="Low complexity" evidence="1">
    <location>
        <begin position="1"/>
        <end position="28"/>
    </location>
</feature>
<keyword evidence="3" id="KW-1185">Reference proteome</keyword>
<dbReference type="HOGENOM" id="CLU_197734_1_0_1"/>
<dbReference type="EMBL" id="KL197710">
    <property type="protein sequence ID" value="KDQ62904.1"/>
    <property type="molecule type" value="Genomic_DNA"/>
</dbReference>
<protein>
    <submittedName>
        <fullName evidence="2">Uncharacterized protein</fullName>
    </submittedName>
</protein>
<reference evidence="3" key="1">
    <citation type="journal article" date="2014" name="Proc. Natl. Acad. Sci. U.S.A.">
        <title>Extensive sampling of basidiomycete genomes demonstrates inadequacy of the white-rot/brown-rot paradigm for wood decay fungi.</title>
        <authorList>
            <person name="Riley R."/>
            <person name="Salamov A.A."/>
            <person name="Brown D.W."/>
            <person name="Nagy L.G."/>
            <person name="Floudas D."/>
            <person name="Held B.W."/>
            <person name="Levasseur A."/>
            <person name="Lombard V."/>
            <person name="Morin E."/>
            <person name="Otillar R."/>
            <person name="Lindquist E.A."/>
            <person name="Sun H."/>
            <person name="LaButti K.M."/>
            <person name="Schmutz J."/>
            <person name="Jabbour D."/>
            <person name="Luo H."/>
            <person name="Baker S.E."/>
            <person name="Pisabarro A.G."/>
            <person name="Walton J.D."/>
            <person name="Blanchette R.A."/>
            <person name="Henrissat B."/>
            <person name="Martin F."/>
            <person name="Cullen D."/>
            <person name="Hibbett D.S."/>
            <person name="Grigoriev I.V."/>
        </authorList>
    </citation>
    <scope>NUCLEOTIDE SEQUENCE [LARGE SCALE GENOMIC DNA]</scope>
    <source>
        <strain evidence="3">MUCL 33604</strain>
    </source>
</reference>
<organism evidence="2 3">
    <name type="scientific">Jaapia argillacea MUCL 33604</name>
    <dbReference type="NCBI Taxonomy" id="933084"/>
    <lineage>
        <taxon>Eukaryota</taxon>
        <taxon>Fungi</taxon>
        <taxon>Dikarya</taxon>
        <taxon>Basidiomycota</taxon>
        <taxon>Agaricomycotina</taxon>
        <taxon>Agaricomycetes</taxon>
        <taxon>Agaricomycetidae</taxon>
        <taxon>Jaapiales</taxon>
        <taxon>Jaapiaceae</taxon>
        <taxon>Jaapia</taxon>
    </lineage>
</organism>
<evidence type="ECO:0000256" key="1">
    <source>
        <dbReference type="SAM" id="MobiDB-lite"/>
    </source>
</evidence>
<dbReference type="InParanoid" id="A0A067Q7F1"/>
<feature type="region of interest" description="Disordered" evidence="1">
    <location>
        <begin position="1"/>
        <end position="37"/>
    </location>
</feature>
<dbReference type="Proteomes" id="UP000027265">
    <property type="component" value="Unassembled WGS sequence"/>
</dbReference>